<evidence type="ECO:0000256" key="6">
    <source>
        <dbReference type="ARBA" id="ARBA00023125"/>
    </source>
</evidence>
<keyword evidence="2" id="KW-0547">Nucleotide-binding</keyword>
<dbReference type="InterPro" id="IPR002078">
    <property type="entry name" value="Sigma_54_int"/>
</dbReference>
<evidence type="ECO:0000313" key="12">
    <source>
        <dbReference type="EMBL" id="POR51728.1"/>
    </source>
</evidence>
<dbReference type="Proteomes" id="UP000236919">
    <property type="component" value="Unassembled WGS sequence"/>
</dbReference>
<dbReference type="SMART" id="SM00382">
    <property type="entry name" value="AAA"/>
    <property type="match status" value="1"/>
</dbReference>
<dbReference type="Gene3D" id="3.40.50.300">
    <property type="entry name" value="P-loop containing nucleotide triphosphate hydrolases"/>
    <property type="match status" value="1"/>
</dbReference>
<feature type="modified residue" description="4-aspartylphosphate" evidence="9">
    <location>
        <position position="53"/>
    </location>
</feature>
<evidence type="ECO:0000256" key="7">
    <source>
        <dbReference type="ARBA" id="ARBA00023159"/>
    </source>
</evidence>
<dbReference type="SUPFAM" id="SSF46689">
    <property type="entry name" value="Homeodomain-like"/>
    <property type="match status" value="1"/>
</dbReference>
<evidence type="ECO:0000256" key="2">
    <source>
        <dbReference type="ARBA" id="ARBA00022741"/>
    </source>
</evidence>
<dbReference type="GO" id="GO:0005524">
    <property type="term" value="F:ATP binding"/>
    <property type="evidence" value="ECO:0007669"/>
    <property type="project" value="UniProtKB-KW"/>
</dbReference>
<dbReference type="FunFam" id="3.40.50.2300:FF:000018">
    <property type="entry name" value="DNA-binding transcriptional regulator NtrC"/>
    <property type="match status" value="1"/>
</dbReference>
<keyword evidence="1 9" id="KW-0597">Phosphoprotein</keyword>
<keyword evidence="3" id="KW-0067">ATP-binding</keyword>
<dbReference type="Pfam" id="PF00158">
    <property type="entry name" value="Sigma54_activat"/>
    <property type="match status" value="1"/>
</dbReference>
<evidence type="ECO:0000259" key="11">
    <source>
        <dbReference type="PROSITE" id="PS50110"/>
    </source>
</evidence>
<keyword evidence="8" id="KW-0804">Transcription</keyword>
<keyword evidence="6 12" id="KW-0238">DNA-binding</keyword>
<dbReference type="CDD" id="cd00009">
    <property type="entry name" value="AAA"/>
    <property type="match status" value="1"/>
</dbReference>
<dbReference type="InterPro" id="IPR003593">
    <property type="entry name" value="AAA+_ATPase"/>
</dbReference>
<dbReference type="PANTHER" id="PTHR32071:SF122">
    <property type="entry name" value="SIGMA FACTOR"/>
    <property type="match status" value="1"/>
</dbReference>
<evidence type="ECO:0000313" key="13">
    <source>
        <dbReference type="Proteomes" id="UP000236919"/>
    </source>
</evidence>
<dbReference type="InterPro" id="IPR025944">
    <property type="entry name" value="Sigma_54_int_dom_CS"/>
</dbReference>
<dbReference type="PROSITE" id="PS00676">
    <property type="entry name" value="SIGMA54_INTERACT_2"/>
    <property type="match status" value="1"/>
</dbReference>
<dbReference type="SUPFAM" id="SSF52540">
    <property type="entry name" value="P-loop containing nucleoside triphosphate hydrolases"/>
    <property type="match status" value="1"/>
</dbReference>
<gene>
    <name evidence="12" type="ORF">CYD53_1068</name>
</gene>
<dbReference type="AlphaFoldDB" id="A0A2S4MAF8"/>
<keyword evidence="4" id="KW-0902">Two-component regulatory system</keyword>
<dbReference type="PROSITE" id="PS50045">
    <property type="entry name" value="SIGMA54_INTERACT_4"/>
    <property type="match status" value="1"/>
</dbReference>
<dbReference type="GO" id="GO:0006355">
    <property type="term" value="P:regulation of DNA-templated transcription"/>
    <property type="evidence" value="ECO:0007669"/>
    <property type="project" value="InterPro"/>
</dbReference>
<evidence type="ECO:0000256" key="9">
    <source>
        <dbReference type="PROSITE-ProRule" id="PRU00169"/>
    </source>
</evidence>
<keyword evidence="7" id="KW-0010">Activator</keyword>
<dbReference type="InterPro" id="IPR025943">
    <property type="entry name" value="Sigma_54_int_dom_ATP-bd_2"/>
</dbReference>
<dbReference type="PROSITE" id="PS50110">
    <property type="entry name" value="RESPONSE_REGULATORY"/>
    <property type="match status" value="1"/>
</dbReference>
<dbReference type="InterPro" id="IPR027417">
    <property type="entry name" value="P-loop_NTPase"/>
</dbReference>
<dbReference type="FunFam" id="3.40.50.300:FF:000006">
    <property type="entry name" value="DNA-binding transcriptional regulator NtrC"/>
    <property type="match status" value="1"/>
</dbReference>
<name>A0A2S4MAF8_9HYPH</name>
<dbReference type="PANTHER" id="PTHR32071">
    <property type="entry name" value="TRANSCRIPTIONAL REGULATORY PROTEIN"/>
    <property type="match status" value="1"/>
</dbReference>
<evidence type="ECO:0000256" key="4">
    <source>
        <dbReference type="ARBA" id="ARBA00023012"/>
    </source>
</evidence>
<evidence type="ECO:0000256" key="3">
    <source>
        <dbReference type="ARBA" id="ARBA00022840"/>
    </source>
</evidence>
<protein>
    <submittedName>
        <fullName evidence="12">DNA-binding NtrC family response regulator</fullName>
    </submittedName>
</protein>
<dbReference type="EMBL" id="PQFZ01000006">
    <property type="protein sequence ID" value="POR51728.1"/>
    <property type="molecule type" value="Genomic_DNA"/>
</dbReference>
<evidence type="ECO:0000259" key="10">
    <source>
        <dbReference type="PROSITE" id="PS50045"/>
    </source>
</evidence>
<dbReference type="GO" id="GO:0000160">
    <property type="term" value="P:phosphorelay signal transduction system"/>
    <property type="evidence" value="ECO:0007669"/>
    <property type="project" value="UniProtKB-KW"/>
</dbReference>
<dbReference type="GO" id="GO:0043565">
    <property type="term" value="F:sequence-specific DNA binding"/>
    <property type="evidence" value="ECO:0007669"/>
    <property type="project" value="InterPro"/>
</dbReference>
<proteinExistence type="predicted"/>
<evidence type="ECO:0000256" key="8">
    <source>
        <dbReference type="ARBA" id="ARBA00023163"/>
    </source>
</evidence>
<evidence type="ECO:0000256" key="5">
    <source>
        <dbReference type="ARBA" id="ARBA00023015"/>
    </source>
</evidence>
<dbReference type="PROSITE" id="PS00688">
    <property type="entry name" value="SIGMA54_INTERACT_3"/>
    <property type="match status" value="1"/>
</dbReference>
<dbReference type="Pfam" id="PF02954">
    <property type="entry name" value="HTH_8"/>
    <property type="match status" value="1"/>
</dbReference>
<dbReference type="InterPro" id="IPR009057">
    <property type="entry name" value="Homeodomain-like_sf"/>
</dbReference>
<dbReference type="SUPFAM" id="SSF52172">
    <property type="entry name" value="CheY-like"/>
    <property type="match status" value="1"/>
</dbReference>
<dbReference type="InterPro" id="IPR025662">
    <property type="entry name" value="Sigma_54_int_dom_ATP-bd_1"/>
</dbReference>
<dbReference type="InterPro" id="IPR001789">
    <property type="entry name" value="Sig_transdc_resp-reg_receiver"/>
</dbReference>
<dbReference type="OrthoDB" id="9762726at2"/>
<keyword evidence="13" id="KW-1185">Reference proteome</keyword>
<evidence type="ECO:0000256" key="1">
    <source>
        <dbReference type="ARBA" id="ARBA00022553"/>
    </source>
</evidence>
<feature type="domain" description="Sigma-54 factor interaction" evidence="10">
    <location>
        <begin position="143"/>
        <end position="372"/>
    </location>
</feature>
<accession>A0A2S4MAF8</accession>
<dbReference type="Gene3D" id="3.40.50.2300">
    <property type="match status" value="1"/>
</dbReference>
<dbReference type="RefSeq" id="WP_103718335.1">
    <property type="nucleotide sequence ID" value="NZ_PQFZ01000006.1"/>
</dbReference>
<dbReference type="Gene3D" id="1.10.8.60">
    <property type="match status" value="1"/>
</dbReference>
<comment type="caution">
    <text evidence="12">The sequence shown here is derived from an EMBL/GenBank/DDBJ whole genome shotgun (WGS) entry which is preliminary data.</text>
</comment>
<dbReference type="InterPro" id="IPR058031">
    <property type="entry name" value="AAA_lid_NorR"/>
</dbReference>
<dbReference type="SMART" id="SM00448">
    <property type="entry name" value="REC"/>
    <property type="match status" value="1"/>
</dbReference>
<dbReference type="PROSITE" id="PS00675">
    <property type="entry name" value="SIGMA54_INTERACT_1"/>
    <property type="match status" value="1"/>
</dbReference>
<dbReference type="Gene3D" id="1.10.10.60">
    <property type="entry name" value="Homeodomain-like"/>
    <property type="match status" value="1"/>
</dbReference>
<organism evidence="12 13">
    <name type="scientific">Bosea psychrotolerans</name>
    <dbReference type="NCBI Taxonomy" id="1871628"/>
    <lineage>
        <taxon>Bacteria</taxon>
        <taxon>Pseudomonadati</taxon>
        <taxon>Pseudomonadota</taxon>
        <taxon>Alphaproteobacteria</taxon>
        <taxon>Hyphomicrobiales</taxon>
        <taxon>Boseaceae</taxon>
        <taxon>Bosea</taxon>
    </lineage>
</organism>
<keyword evidence="5" id="KW-0805">Transcription regulation</keyword>
<sequence length="459" mass="51328">MTHTILVVDDETRLADVLTAALEDFGYRAIAAESATDALAILDRERIDLVLTDLRLPGMDGRTLMREVRRRWPDIPVVMITAFAAVRDAVELVKEGAFDYIAKPFEIDDVAATIGRALRLSEVVRDNERLRTELEGRYSFENLIGNSPSFRRVIEQVTEVCETRATVMLNGESGTGKEVVARAIHFNSPRRKRPFVAVNCAAIPEALLESELFGHVKGAFTGALANRVGRFAAADGGTLFLDEIGDMPIAIQAKLLRVIQERSFEPVGGNQSQSVDVRIIAATHKDLRQAVAANQFREDLYYRLNVFPIQLPALRERREDIAILAAHFLRQLAESVGKRVIGFTPGALSAMSGYSWPGNIRELQNCVERAVIVAKSPTIDAPDLPRDLFDVPARQRELDDLPHDLDAELEQIERRFIIEALRRTDGKQVQAAQLLGIAERSLWHRIKKLDIKVNRRVAE</sequence>
<dbReference type="InterPro" id="IPR011006">
    <property type="entry name" value="CheY-like_superfamily"/>
</dbReference>
<feature type="domain" description="Response regulatory" evidence="11">
    <location>
        <begin position="4"/>
        <end position="118"/>
    </location>
</feature>
<dbReference type="Pfam" id="PF00072">
    <property type="entry name" value="Response_reg"/>
    <property type="match status" value="1"/>
</dbReference>
<dbReference type="Pfam" id="PF25601">
    <property type="entry name" value="AAA_lid_14"/>
    <property type="match status" value="1"/>
</dbReference>
<dbReference type="PRINTS" id="PR01590">
    <property type="entry name" value="HTHFIS"/>
</dbReference>
<dbReference type="InterPro" id="IPR002197">
    <property type="entry name" value="HTH_Fis"/>
</dbReference>
<reference evidence="12 13" key="1">
    <citation type="submission" date="2018-01" db="EMBL/GenBank/DDBJ databases">
        <title>Genomic Encyclopedia of Type Strains, Phase III (KMG-III): the genomes of soil and plant-associated and newly described type strains.</title>
        <authorList>
            <person name="Whitman W."/>
        </authorList>
    </citation>
    <scope>NUCLEOTIDE SEQUENCE [LARGE SCALE GENOMIC DNA]</scope>
    <source>
        <strain evidence="12 13">1131</strain>
    </source>
</reference>